<sequence>MFILLLVREFDFSPISTSLCFSITFPLKLLLWVNEASSQFPKRHRRAGCSNDPTDAFRKTVLEAHNKIRKDIVGNNVVQEDETKLPGSKNLFKIVSCCYMSTFIGLTFRQYVFFRGLKAVQGVVNLRFSPSNASSPSAFDSCWSEHCEIHGQGMTLTTCSHEFGGEGVPLRFCEQFRYM</sequence>
<keyword evidence="2" id="KW-1185">Reference proteome</keyword>
<proteinExistence type="predicted"/>
<evidence type="ECO:0000313" key="2">
    <source>
        <dbReference type="Proteomes" id="UP000024635"/>
    </source>
</evidence>
<dbReference type="Proteomes" id="UP000024635">
    <property type="component" value="Unassembled WGS sequence"/>
</dbReference>
<dbReference type="InterPro" id="IPR035940">
    <property type="entry name" value="CAP_sf"/>
</dbReference>
<accession>A0A016VFX2</accession>
<gene>
    <name evidence="1" type="primary">Acey_s0010.g1007</name>
    <name evidence="1" type="ORF">Y032_0010g1007</name>
</gene>
<comment type="caution">
    <text evidence="1">The sequence shown here is derived from an EMBL/GenBank/DDBJ whole genome shotgun (WGS) entry which is preliminary data.</text>
</comment>
<protein>
    <recommendedName>
        <fullName evidence="3">SCP domain-containing protein</fullName>
    </recommendedName>
</protein>
<evidence type="ECO:0000313" key="1">
    <source>
        <dbReference type="EMBL" id="EYC26186.1"/>
    </source>
</evidence>
<organism evidence="1 2">
    <name type="scientific">Ancylostoma ceylanicum</name>
    <dbReference type="NCBI Taxonomy" id="53326"/>
    <lineage>
        <taxon>Eukaryota</taxon>
        <taxon>Metazoa</taxon>
        <taxon>Ecdysozoa</taxon>
        <taxon>Nematoda</taxon>
        <taxon>Chromadorea</taxon>
        <taxon>Rhabditida</taxon>
        <taxon>Rhabditina</taxon>
        <taxon>Rhabditomorpha</taxon>
        <taxon>Strongyloidea</taxon>
        <taxon>Ancylostomatidae</taxon>
        <taxon>Ancylostomatinae</taxon>
        <taxon>Ancylostoma</taxon>
    </lineage>
</organism>
<dbReference type="Gene3D" id="3.40.33.10">
    <property type="entry name" value="CAP"/>
    <property type="match status" value="1"/>
</dbReference>
<evidence type="ECO:0008006" key="3">
    <source>
        <dbReference type="Google" id="ProtNLM"/>
    </source>
</evidence>
<dbReference type="AlphaFoldDB" id="A0A016VFX2"/>
<dbReference type="EMBL" id="JARK01001346">
    <property type="protein sequence ID" value="EYC26186.1"/>
    <property type="molecule type" value="Genomic_DNA"/>
</dbReference>
<name>A0A016VFX2_9BILA</name>
<reference evidence="2" key="1">
    <citation type="journal article" date="2015" name="Nat. Genet.">
        <title>The genome and transcriptome of the zoonotic hookworm Ancylostoma ceylanicum identify infection-specific gene families.</title>
        <authorList>
            <person name="Schwarz E.M."/>
            <person name="Hu Y."/>
            <person name="Antoshechkin I."/>
            <person name="Miller M.M."/>
            <person name="Sternberg P.W."/>
            <person name="Aroian R.V."/>
        </authorList>
    </citation>
    <scope>NUCLEOTIDE SEQUENCE</scope>
    <source>
        <strain evidence="2">HY135</strain>
    </source>
</reference>